<accession>A0A0J6Y7A9</accession>
<proteinExistence type="predicted"/>
<sequence>MGSNRSEGFIADTEHAGMRAFVAYMCLYVIQHAGQNVVTRPPPEKGFEEQSFQLRLNKIVKCVPGCTIYKSSIECQLGCMATIACQGQGKGGAEGVVMDANPTAAVKI</sequence>
<dbReference type="AlphaFoldDB" id="A0A0J6Y7A9"/>
<dbReference type="Proteomes" id="UP000054565">
    <property type="component" value="Unassembled WGS sequence"/>
</dbReference>
<dbReference type="EMBL" id="DS028094">
    <property type="protein sequence ID" value="KMP02929.1"/>
    <property type="molecule type" value="Genomic_DNA"/>
</dbReference>
<evidence type="ECO:0000313" key="2">
    <source>
        <dbReference type="Proteomes" id="UP000054565"/>
    </source>
</evidence>
<gene>
    <name evidence="1" type="ORF">CIRG_02620</name>
</gene>
<name>A0A0J6Y7A9_COCIT</name>
<reference evidence="2" key="1">
    <citation type="journal article" date="2010" name="Genome Res.">
        <title>Population genomic sequencing of Coccidioides fungi reveals recent hybridization and transposon control.</title>
        <authorList>
            <person name="Neafsey D.E."/>
            <person name="Barker B.M."/>
            <person name="Sharpton T.J."/>
            <person name="Stajich J.E."/>
            <person name="Park D.J."/>
            <person name="Whiston E."/>
            <person name="Hung C.-Y."/>
            <person name="McMahan C."/>
            <person name="White J."/>
            <person name="Sykes S."/>
            <person name="Heiman D."/>
            <person name="Young S."/>
            <person name="Zeng Q."/>
            <person name="Abouelleil A."/>
            <person name="Aftuck L."/>
            <person name="Bessette D."/>
            <person name="Brown A."/>
            <person name="FitzGerald M."/>
            <person name="Lui A."/>
            <person name="Macdonald J.P."/>
            <person name="Priest M."/>
            <person name="Orbach M.J."/>
            <person name="Galgiani J.N."/>
            <person name="Kirkland T.N."/>
            <person name="Cole G.T."/>
            <person name="Birren B.W."/>
            <person name="Henn M.R."/>
            <person name="Taylor J.W."/>
            <person name="Rounsley S.D."/>
        </authorList>
    </citation>
    <scope>NUCLEOTIDE SEQUENCE [LARGE SCALE GENOMIC DNA]</scope>
    <source>
        <strain evidence="2">RMSCC 2394</strain>
    </source>
</reference>
<organism evidence="1 2">
    <name type="scientific">Coccidioides immitis RMSCC 2394</name>
    <dbReference type="NCBI Taxonomy" id="404692"/>
    <lineage>
        <taxon>Eukaryota</taxon>
        <taxon>Fungi</taxon>
        <taxon>Dikarya</taxon>
        <taxon>Ascomycota</taxon>
        <taxon>Pezizomycotina</taxon>
        <taxon>Eurotiomycetes</taxon>
        <taxon>Eurotiomycetidae</taxon>
        <taxon>Onygenales</taxon>
        <taxon>Onygenaceae</taxon>
        <taxon>Coccidioides</taxon>
    </lineage>
</organism>
<evidence type="ECO:0000313" key="1">
    <source>
        <dbReference type="EMBL" id="KMP02929.1"/>
    </source>
</evidence>
<protein>
    <submittedName>
        <fullName evidence="1">Uncharacterized protein</fullName>
    </submittedName>
</protein>